<dbReference type="GeneID" id="18919638"/>
<dbReference type="HOGENOM" id="CLU_1326802_0_0_1"/>
<dbReference type="InParanoid" id="K5W325"/>
<sequence length="207" mass="23387">MNKIFKSYKTNNHGGKEIELDSQVLLQPASGARTASATGLPTAVEVMSKTSENDWRTVQALAQELDEEHQYDGVRLYMSNWGEKADLSAELYSVMLSYYWTCFSEYRFCSWIASLTNDLTHLVTTDAIFFDHIVINQSHYTFVLCSNASAEALIVVCTNDAGVRWVGELLEIFSITQAPIETQQFEYMCWLVPYNGDIAATAWQESC</sequence>
<evidence type="ECO:0000313" key="2">
    <source>
        <dbReference type="Proteomes" id="UP000008370"/>
    </source>
</evidence>
<gene>
    <name evidence="1" type="ORF">PHACADRAFT_30530</name>
</gene>
<dbReference type="EMBL" id="JH930474">
    <property type="protein sequence ID" value="EKM53540.1"/>
    <property type="molecule type" value="Genomic_DNA"/>
</dbReference>
<dbReference type="OrthoDB" id="3239894at2759"/>
<dbReference type="RefSeq" id="XP_007397625.1">
    <property type="nucleotide sequence ID" value="XM_007397563.1"/>
</dbReference>
<dbReference type="AlphaFoldDB" id="K5W325"/>
<reference evidence="1 2" key="1">
    <citation type="journal article" date="2012" name="BMC Genomics">
        <title>Comparative genomics of the white-rot fungi, Phanerochaete carnosa and P. chrysosporium, to elucidate the genetic basis of the distinct wood types they colonize.</title>
        <authorList>
            <person name="Suzuki H."/>
            <person name="MacDonald J."/>
            <person name="Syed K."/>
            <person name="Salamov A."/>
            <person name="Hori C."/>
            <person name="Aerts A."/>
            <person name="Henrissat B."/>
            <person name="Wiebenga A."/>
            <person name="vanKuyk P.A."/>
            <person name="Barry K."/>
            <person name="Lindquist E."/>
            <person name="LaButti K."/>
            <person name="Lapidus A."/>
            <person name="Lucas S."/>
            <person name="Coutinho P."/>
            <person name="Gong Y."/>
            <person name="Samejima M."/>
            <person name="Mahadevan R."/>
            <person name="Abou-Zaid M."/>
            <person name="de Vries R.P."/>
            <person name="Igarashi K."/>
            <person name="Yadav J.S."/>
            <person name="Grigoriev I.V."/>
            <person name="Master E.R."/>
        </authorList>
    </citation>
    <scope>NUCLEOTIDE SEQUENCE [LARGE SCALE GENOMIC DNA]</scope>
    <source>
        <strain evidence="1 2">HHB-10118-sp</strain>
    </source>
</reference>
<evidence type="ECO:0000313" key="1">
    <source>
        <dbReference type="EMBL" id="EKM53540.1"/>
    </source>
</evidence>
<dbReference type="Proteomes" id="UP000008370">
    <property type="component" value="Unassembled WGS sequence"/>
</dbReference>
<organism evidence="1 2">
    <name type="scientific">Phanerochaete carnosa (strain HHB-10118-sp)</name>
    <name type="common">White-rot fungus</name>
    <name type="synonym">Peniophora carnosa</name>
    <dbReference type="NCBI Taxonomy" id="650164"/>
    <lineage>
        <taxon>Eukaryota</taxon>
        <taxon>Fungi</taxon>
        <taxon>Dikarya</taxon>
        <taxon>Basidiomycota</taxon>
        <taxon>Agaricomycotina</taxon>
        <taxon>Agaricomycetes</taxon>
        <taxon>Polyporales</taxon>
        <taxon>Phanerochaetaceae</taxon>
        <taxon>Phanerochaete</taxon>
    </lineage>
</organism>
<accession>K5W325</accession>
<protein>
    <submittedName>
        <fullName evidence="1">Uncharacterized protein</fullName>
    </submittedName>
</protein>
<dbReference type="KEGG" id="pco:PHACADRAFT_30530"/>
<keyword evidence="2" id="KW-1185">Reference proteome</keyword>
<name>K5W325_PHACS</name>
<proteinExistence type="predicted"/>